<dbReference type="GO" id="GO:0008967">
    <property type="term" value="F:phosphoglycolate phosphatase activity"/>
    <property type="evidence" value="ECO:0007669"/>
    <property type="project" value="TreeGrafter"/>
</dbReference>
<evidence type="ECO:0000256" key="2">
    <source>
        <dbReference type="ARBA" id="ARBA00022842"/>
    </source>
</evidence>
<dbReference type="InterPro" id="IPR023198">
    <property type="entry name" value="PGP-like_dom2"/>
</dbReference>
<dbReference type="NCBIfam" id="TIGR01549">
    <property type="entry name" value="HAD-SF-IA-v1"/>
    <property type="match status" value="1"/>
</dbReference>
<dbReference type="GO" id="GO:0006281">
    <property type="term" value="P:DNA repair"/>
    <property type="evidence" value="ECO:0007669"/>
    <property type="project" value="TreeGrafter"/>
</dbReference>
<dbReference type="GO" id="GO:0005829">
    <property type="term" value="C:cytosol"/>
    <property type="evidence" value="ECO:0007669"/>
    <property type="project" value="TreeGrafter"/>
</dbReference>
<dbReference type="Gene3D" id="3.40.50.1000">
    <property type="entry name" value="HAD superfamily/HAD-like"/>
    <property type="match status" value="1"/>
</dbReference>
<gene>
    <name evidence="3" type="ORF">DFR26_2014</name>
</gene>
<dbReference type="GO" id="GO:0046872">
    <property type="term" value="F:metal ion binding"/>
    <property type="evidence" value="ECO:0007669"/>
    <property type="project" value="UniProtKB-KW"/>
</dbReference>
<name>A0A3E0H1H5_9GAMM</name>
<dbReference type="InterPro" id="IPR023214">
    <property type="entry name" value="HAD_sf"/>
</dbReference>
<dbReference type="SFLD" id="SFLDG01129">
    <property type="entry name" value="C1.5:_HAD__Beta-PGM__Phosphata"/>
    <property type="match status" value="1"/>
</dbReference>
<reference evidence="3 4" key="1">
    <citation type="submission" date="2018-08" db="EMBL/GenBank/DDBJ databases">
        <title>Genomic Encyclopedia of Type Strains, Phase IV (KMG-IV): sequencing the most valuable type-strain genomes for metagenomic binning, comparative biology and taxonomic classification.</title>
        <authorList>
            <person name="Goeker M."/>
        </authorList>
    </citation>
    <scope>NUCLEOTIDE SEQUENCE [LARGE SCALE GENOMIC DNA]</scope>
    <source>
        <strain evidence="3 4">DSM 26022</strain>
    </source>
</reference>
<dbReference type="PANTHER" id="PTHR43434">
    <property type="entry name" value="PHOSPHOGLYCOLATE PHOSPHATASE"/>
    <property type="match status" value="1"/>
</dbReference>
<dbReference type="SUPFAM" id="SSF56784">
    <property type="entry name" value="HAD-like"/>
    <property type="match status" value="1"/>
</dbReference>
<evidence type="ECO:0000313" key="4">
    <source>
        <dbReference type="Proteomes" id="UP000256774"/>
    </source>
</evidence>
<dbReference type="AlphaFoldDB" id="A0A3E0H1H5"/>
<comment type="caution">
    <text evidence="3">The sequence shown here is derived from an EMBL/GenBank/DDBJ whole genome shotgun (WGS) entry which is preliminary data.</text>
</comment>
<dbReference type="PANTHER" id="PTHR43434:SF23">
    <property type="entry name" value="PHOSPHOGLYCOLATE PHOSPHATASE"/>
    <property type="match status" value="1"/>
</dbReference>
<dbReference type="NCBIfam" id="TIGR01509">
    <property type="entry name" value="HAD-SF-IA-v3"/>
    <property type="match status" value="1"/>
</dbReference>
<evidence type="ECO:0000313" key="3">
    <source>
        <dbReference type="EMBL" id="REH36874.1"/>
    </source>
</evidence>
<dbReference type="PRINTS" id="PR00413">
    <property type="entry name" value="HADHALOGNASE"/>
</dbReference>
<dbReference type="FunFam" id="3.40.50.1000:FF:000022">
    <property type="entry name" value="Phosphoglycolate phosphatase"/>
    <property type="match status" value="1"/>
</dbReference>
<dbReference type="Gene3D" id="1.10.150.240">
    <property type="entry name" value="Putative phosphatase, domain 2"/>
    <property type="match status" value="1"/>
</dbReference>
<dbReference type="EMBL" id="QUNR01000004">
    <property type="protein sequence ID" value="REH36874.1"/>
    <property type="molecule type" value="Genomic_DNA"/>
</dbReference>
<dbReference type="RefSeq" id="WP_116208817.1">
    <property type="nucleotide sequence ID" value="NZ_QUNR01000004.1"/>
</dbReference>
<dbReference type="SFLD" id="SFLDS00003">
    <property type="entry name" value="Haloacid_Dehalogenase"/>
    <property type="match status" value="1"/>
</dbReference>
<keyword evidence="4" id="KW-1185">Reference proteome</keyword>
<keyword evidence="1" id="KW-0378">Hydrolase</keyword>
<keyword evidence="2" id="KW-0460">Magnesium</keyword>
<dbReference type="InterPro" id="IPR036412">
    <property type="entry name" value="HAD-like_sf"/>
</dbReference>
<dbReference type="SFLD" id="SFLDG01135">
    <property type="entry name" value="C1.5.6:_HAD__Beta-PGM__Phospha"/>
    <property type="match status" value="1"/>
</dbReference>
<dbReference type="OrthoDB" id="9776368at2"/>
<protein>
    <submittedName>
        <fullName evidence="3">Phosphoglycolate phosphatase</fullName>
    </submittedName>
</protein>
<dbReference type="Proteomes" id="UP000256774">
    <property type="component" value="Unassembled WGS sequence"/>
</dbReference>
<evidence type="ECO:0000256" key="1">
    <source>
        <dbReference type="ARBA" id="ARBA00022801"/>
    </source>
</evidence>
<dbReference type="InterPro" id="IPR050155">
    <property type="entry name" value="HAD-like_hydrolase_sf"/>
</dbReference>
<sequence length="221" mass="23704">MSRPAAVFFDLDGTLVDTAPDFHAGVNRLRAARGESALPYAPIRAAVSAGSKAVMAVAYPELAEHIVEPLRQAFLDDYEAHIADHSFIFAGLVAILAQLESEGIAWGIVTNKPTRFTRPLLQALGLDTRASAVVCADEVTRTKPDPEPMLLACARAGVNARACIYVGDHARDIEAGRRSHMLTIAAGWGYLADGEQLSDWQADVDCATVADFAAWLNTQLS</sequence>
<dbReference type="InterPro" id="IPR006439">
    <property type="entry name" value="HAD-SF_hydro_IA"/>
</dbReference>
<dbReference type="Pfam" id="PF00702">
    <property type="entry name" value="Hydrolase"/>
    <property type="match status" value="1"/>
</dbReference>
<organism evidence="3 4">
    <name type="scientific">Paraperlucidibaca baekdonensis</name>
    <dbReference type="NCBI Taxonomy" id="748120"/>
    <lineage>
        <taxon>Bacteria</taxon>
        <taxon>Pseudomonadati</taxon>
        <taxon>Pseudomonadota</taxon>
        <taxon>Gammaproteobacteria</taxon>
        <taxon>Moraxellales</taxon>
        <taxon>Moraxellaceae</taxon>
        <taxon>Paraperlucidibaca</taxon>
    </lineage>
</organism>
<proteinExistence type="predicted"/>
<accession>A0A3E0H1H5</accession>